<dbReference type="EMBL" id="AUSU01008013">
    <property type="protein sequence ID" value="EPS59869.1"/>
    <property type="molecule type" value="Genomic_DNA"/>
</dbReference>
<evidence type="ECO:0000256" key="1">
    <source>
        <dbReference type="SAM" id="SignalP"/>
    </source>
</evidence>
<protein>
    <submittedName>
        <fullName evidence="2">Uncharacterized protein</fullName>
    </submittedName>
</protein>
<dbReference type="AlphaFoldDB" id="S8BZR8"/>
<feature type="signal peptide" evidence="1">
    <location>
        <begin position="1"/>
        <end position="16"/>
    </location>
</feature>
<keyword evidence="3" id="KW-1185">Reference proteome</keyword>
<name>S8BZR8_9LAMI</name>
<evidence type="ECO:0000313" key="3">
    <source>
        <dbReference type="Proteomes" id="UP000015453"/>
    </source>
</evidence>
<accession>S8BZR8</accession>
<dbReference type="Proteomes" id="UP000015453">
    <property type="component" value="Unassembled WGS sequence"/>
</dbReference>
<proteinExistence type="predicted"/>
<reference evidence="2 3" key="1">
    <citation type="journal article" date="2013" name="BMC Genomics">
        <title>The miniature genome of a carnivorous plant Genlisea aurea contains a low number of genes and short non-coding sequences.</title>
        <authorList>
            <person name="Leushkin E.V."/>
            <person name="Sutormin R.A."/>
            <person name="Nabieva E.R."/>
            <person name="Penin A.A."/>
            <person name="Kondrashov A.S."/>
            <person name="Logacheva M.D."/>
        </authorList>
    </citation>
    <scope>NUCLEOTIDE SEQUENCE [LARGE SCALE GENOMIC DNA]</scope>
</reference>
<organism evidence="2 3">
    <name type="scientific">Genlisea aurea</name>
    <dbReference type="NCBI Taxonomy" id="192259"/>
    <lineage>
        <taxon>Eukaryota</taxon>
        <taxon>Viridiplantae</taxon>
        <taxon>Streptophyta</taxon>
        <taxon>Embryophyta</taxon>
        <taxon>Tracheophyta</taxon>
        <taxon>Spermatophyta</taxon>
        <taxon>Magnoliopsida</taxon>
        <taxon>eudicotyledons</taxon>
        <taxon>Gunneridae</taxon>
        <taxon>Pentapetalae</taxon>
        <taxon>asterids</taxon>
        <taxon>lamiids</taxon>
        <taxon>Lamiales</taxon>
        <taxon>Lentibulariaceae</taxon>
        <taxon>Genlisea</taxon>
    </lineage>
</organism>
<comment type="caution">
    <text evidence="2">The sequence shown here is derived from an EMBL/GenBank/DDBJ whole genome shotgun (WGS) entry which is preliminary data.</text>
</comment>
<evidence type="ECO:0000313" key="2">
    <source>
        <dbReference type="EMBL" id="EPS59869.1"/>
    </source>
</evidence>
<keyword evidence="1" id="KW-0732">Signal</keyword>
<sequence length="182" mass="20859">MFAVIIAALLIFLALARNKWKNAAEKKEEIFRLLAMASEEEAELEKREKVDGFIGAPASPLVTQPQQRYYCALCYSPAATSSARNIDMLWKQLLIIVLRLFLLMKLIGTVIPSTKIRVSKVQVAIQHLYFPPVVKKMKQLLWMLQPVTLMTQHLEQSINEMILVSLKLLLTLTRQTRKGRPR</sequence>
<gene>
    <name evidence="2" type="ORF">M569_14936</name>
</gene>
<feature type="chain" id="PRO_5004561531" evidence="1">
    <location>
        <begin position="17"/>
        <end position="182"/>
    </location>
</feature>